<evidence type="ECO:0000259" key="2">
    <source>
        <dbReference type="Pfam" id="PF13579"/>
    </source>
</evidence>
<dbReference type="SUPFAM" id="SSF53756">
    <property type="entry name" value="UDP-Glycosyltransferase/glycogen phosphorylase"/>
    <property type="match status" value="1"/>
</dbReference>
<dbReference type="InterPro" id="IPR050194">
    <property type="entry name" value="Glycosyltransferase_grp1"/>
</dbReference>
<dbReference type="PANTHER" id="PTHR45947:SF3">
    <property type="entry name" value="SULFOQUINOVOSYL TRANSFERASE SQD2"/>
    <property type="match status" value="1"/>
</dbReference>
<dbReference type="PANTHER" id="PTHR45947">
    <property type="entry name" value="SULFOQUINOVOSYL TRANSFERASE SQD2"/>
    <property type="match status" value="1"/>
</dbReference>
<proteinExistence type="predicted"/>
<reference evidence="3 4" key="1">
    <citation type="submission" date="2022-06" db="EMBL/GenBank/DDBJ databases">
        <title>Rhizosaccharibacter gen. nov. sp. nov. KSS12, endophytic bacteria isolated from sugarcane.</title>
        <authorList>
            <person name="Pitiwittayakul N."/>
        </authorList>
    </citation>
    <scope>NUCLEOTIDE SEQUENCE [LARGE SCALE GENOMIC DNA]</scope>
    <source>
        <strain evidence="3 4">KSS12</strain>
    </source>
</reference>
<dbReference type="Gene3D" id="3.40.50.2000">
    <property type="entry name" value="Glycogen Phosphorylase B"/>
    <property type="match status" value="2"/>
</dbReference>
<dbReference type="InterPro" id="IPR001296">
    <property type="entry name" value="Glyco_trans_1"/>
</dbReference>
<dbReference type="InterPro" id="IPR028098">
    <property type="entry name" value="Glyco_trans_4-like_N"/>
</dbReference>
<sequence>MKILEIANVDFSLRHFLLPLMRALRERGHEVVGACADGPLIEPVRAEGFRVEALPLARSLRPGAQWRAFRALLALIRREKPDLVHAHMPISGFLARLAARLSGVPVVAYTCHGFLFNQPGSRKRRALSLAIEWLGGRLTDRFLTVSTEEAADARRLGIHRDAVAVGNGRSPAIFHPDPDARRRVRAALGVPDDRPVVVIVSRLVRHKGHPELLAAMAEVPDAELWVVGERLPSDHGADLEPCFAEAARPDRLGTRLRRLGYRTDIPALLAAADVFALPSHFEGLPMSVIEAMLCGLPVVATAIRGPREQVVDGETGLLVPPATVEPLRDALRRLCVDPGLRRRLGEAGRQRALDRFEEAAVAARTVALLERRMSETAR</sequence>
<gene>
    <name evidence="3" type="ORF">NFI88_00190</name>
</gene>
<evidence type="ECO:0000313" key="4">
    <source>
        <dbReference type="Proteomes" id="UP001524547"/>
    </source>
</evidence>
<dbReference type="EMBL" id="JAMZEJ010000001">
    <property type="protein sequence ID" value="MCQ8239257.1"/>
    <property type="molecule type" value="Genomic_DNA"/>
</dbReference>
<dbReference type="Proteomes" id="UP001524547">
    <property type="component" value="Unassembled WGS sequence"/>
</dbReference>
<dbReference type="Pfam" id="PF00534">
    <property type="entry name" value="Glycos_transf_1"/>
    <property type="match status" value="1"/>
</dbReference>
<keyword evidence="4" id="KW-1185">Reference proteome</keyword>
<comment type="caution">
    <text evidence="3">The sequence shown here is derived from an EMBL/GenBank/DDBJ whole genome shotgun (WGS) entry which is preliminary data.</text>
</comment>
<evidence type="ECO:0000259" key="1">
    <source>
        <dbReference type="Pfam" id="PF00534"/>
    </source>
</evidence>
<evidence type="ECO:0000313" key="3">
    <source>
        <dbReference type="EMBL" id="MCQ8239257.1"/>
    </source>
</evidence>
<dbReference type="CDD" id="cd03808">
    <property type="entry name" value="GT4_CapM-like"/>
    <property type="match status" value="1"/>
</dbReference>
<dbReference type="RefSeq" id="WP_422918005.1">
    <property type="nucleotide sequence ID" value="NZ_JAMZEJ010000001.1"/>
</dbReference>
<feature type="domain" description="Glycosyltransferase subfamily 4-like N-terminal" evidence="2">
    <location>
        <begin position="18"/>
        <end position="166"/>
    </location>
</feature>
<accession>A0ABT1VSD7</accession>
<protein>
    <submittedName>
        <fullName evidence="3">Glycosyltransferase family 4 protein</fullName>
    </submittedName>
</protein>
<dbReference type="Pfam" id="PF13579">
    <property type="entry name" value="Glyco_trans_4_4"/>
    <property type="match status" value="1"/>
</dbReference>
<organism evidence="3 4">
    <name type="scientific">Rhizosaccharibacter radicis</name>
    <dbReference type="NCBI Taxonomy" id="2782605"/>
    <lineage>
        <taxon>Bacteria</taxon>
        <taxon>Pseudomonadati</taxon>
        <taxon>Pseudomonadota</taxon>
        <taxon>Alphaproteobacteria</taxon>
        <taxon>Acetobacterales</taxon>
        <taxon>Acetobacteraceae</taxon>
        <taxon>Rhizosaccharibacter</taxon>
    </lineage>
</organism>
<feature type="domain" description="Glycosyl transferase family 1" evidence="1">
    <location>
        <begin position="182"/>
        <end position="351"/>
    </location>
</feature>
<name>A0ABT1VSD7_9PROT</name>